<evidence type="ECO:0000256" key="3">
    <source>
        <dbReference type="SAM" id="MobiDB-lite"/>
    </source>
</evidence>
<evidence type="ECO:0000313" key="4">
    <source>
        <dbReference type="Proteomes" id="UP000515158"/>
    </source>
</evidence>
<dbReference type="Proteomes" id="UP000515158">
    <property type="component" value="Unplaced"/>
</dbReference>
<gene>
    <name evidence="5" type="primary">LOC117643246</name>
</gene>
<dbReference type="KEGG" id="tpal:117643246"/>
<organism evidence="5">
    <name type="scientific">Thrips palmi</name>
    <name type="common">Melon thrips</name>
    <dbReference type="NCBI Taxonomy" id="161013"/>
    <lineage>
        <taxon>Eukaryota</taxon>
        <taxon>Metazoa</taxon>
        <taxon>Ecdysozoa</taxon>
        <taxon>Arthropoda</taxon>
        <taxon>Hexapoda</taxon>
        <taxon>Insecta</taxon>
        <taxon>Pterygota</taxon>
        <taxon>Neoptera</taxon>
        <taxon>Paraneoptera</taxon>
        <taxon>Thysanoptera</taxon>
        <taxon>Terebrantia</taxon>
        <taxon>Thripoidea</taxon>
        <taxon>Thripidae</taxon>
        <taxon>Thrips</taxon>
    </lineage>
</organism>
<evidence type="ECO:0000256" key="1">
    <source>
        <dbReference type="ARBA" id="ARBA00007584"/>
    </source>
</evidence>
<dbReference type="OrthoDB" id="2129069at2759"/>
<dbReference type="RefSeq" id="XP_034237888.1">
    <property type="nucleotide sequence ID" value="XM_034381997.1"/>
</dbReference>
<name>A0A6P8YDW2_THRPL</name>
<dbReference type="GeneID" id="117643246"/>
<dbReference type="InParanoid" id="A0A6P8YDW2"/>
<dbReference type="FunCoup" id="A0A6P8YDW2">
    <property type="interactions" value="926"/>
</dbReference>
<keyword evidence="4" id="KW-1185">Reference proteome</keyword>
<dbReference type="PANTHER" id="PTHR12499:SF0">
    <property type="entry name" value="OPTIC ATROPHY 3 PROTEIN"/>
    <property type="match status" value="1"/>
</dbReference>
<dbReference type="AlphaFoldDB" id="A0A6P8YDW2"/>
<dbReference type="GO" id="GO:0005739">
    <property type="term" value="C:mitochondrion"/>
    <property type="evidence" value="ECO:0007669"/>
    <property type="project" value="TreeGrafter"/>
</dbReference>
<evidence type="ECO:0000256" key="2">
    <source>
        <dbReference type="ARBA" id="ARBA00023054"/>
    </source>
</evidence>
<comment type="similarity">
    <text evidence="1">Belongs to the OPA3 family.</text>
</comment>
<dbReference type="PANTHER" id="PTHR12499">
    <property type="entry name" value="OPTIC ATROPHY 3 PROTEIN OPA3"/>
    <property type="match status" value="1"/>
</dbReference>
<feature type="region of interest" description="Disordered" evidence="3">
    <location>
        <begin position="156"/>
        <end position="208"/>
    </location>
</feature>
<protein>
    <submittedName>
        <fullName evidence="5">OPA3-like protein CG13603</fullName>
    </submittedName>
</protein>
<keyword evidence="2" id="KW-0175">Coiled coil</keyword>
<dbReference type="GO" id="GO:0019216">
    <property type="term" value="P:regulation of lipid metabolic process"/>
    <property type="evidence" value="ECO:0007669"/>
    <property type="project" value="TreeGrafter"/>
</dbReference>
<sequence length="268" mass="30155">MVVGAFPVVKLGALLMKQLSKPIANLAKERAKNNYFFRTYICMPPAQFYNWCEIKTKMWVMNLGKTSKVPQLNEAMAIELGANMLGETIVFSIAAGILFFEYSRQATKEYAKEKARQEELSQLNYTIQQMYFTVERQDTQIRELLQSVSELEKKHSFLPRRKKDNEPQPPPPPVPPLILPATPLVTGPPKGAPSQEQQSAGVDAAKGSQTKLAAHQNTSVISGAMTILEQEFLPEMPARYENGLVMKAVEYAQNELLRHHNNVSQIAY</sequence>
<accession>A0A6P8YDW2</accession>
<feature type="compositionally biased region" description="Pro residues" evidence="3">
    <location>
        <begin position="167"/>
        <end position="178"/>
    </location>
</feature>
<evidence type="ECO:0000313" key="5">
    <source>
        <dbReference type="RefSeq" id="XP_034237888.1"/>
    </source>
</evidence>
<dbReference type="InterPro" id="IPR010754">
    <property type="entry name" value="OPA3-like"/>
</dbReference>
<proteinExistence type="inferred from homology"/>
<reference evidence="5" key="1">
    <citation type="submission" date="2025-08" db="UniProtKB">
        <authorList>
            <consortium name="RefSeq"/>
        </authorList>
    </citation>
    <scope>IDENTIFICATION</scope>
    <source>
        <tissue evidence="5">Total insect</tissue>
    </source>
</reference>
<dbReference type="Pfam" id="PF07047">
    <property type="entry name" value="OPA3"/>
    <property type="match status" value="1"/>
</dbReference>